<keyword evidence="1" id="KW-0489">Methyltransferase</keyword>
<organism evidence="1 2">
    <name type="scientific">Eiseniibacteriota bacterium</name>
    <dbReference type="NCBI Taxonomy" id="2212470"/>
    <lineage>
        <taxon>Bacteria</taxon>
        <taxon>Candidatus Eiseniibacteriota</taxon>
    </lineage>
</organism>
<dbReference type="Pfam" id="PF02511">
    <property type="entry name" value="Thy1"/>
    <property type="match status" value="2"/>
</dbReference>
<dbReference type="CDD" id="cd20175">
    <property type="entry name" value="ThyX"/>
    <property type="match status" value="2"/>
</dbReference>
<dbReference type="Gene3D" id="3.30.1360.170">
    <property type="match status" value="2"/>
</dbReference>
<feature type="non-terminal residue" evidence="1">
    <location>
        <position position="1"/>
    </location>
</feature>
<evidence type="ECO:0000313" key="2">
    <source>
        <dbReference type="Proteomes" id="UP001593833"/>
    </source>
</evidence>
<dbReference type="GO" id="GO:0050797">
    <property type="term" value="F:thymidylate synthase (FAD) activity"/>
    <property type="evidence" value="ECO:0007669"/>
    <property type="project" value="UniProtKB-EC"/>
</dbReference>
<dbReference type="InterPro" id="IPR036098">
    <property type="entry name" value="Thymidylate_synthase_ThyX_sf"/>
</dbReference>
<gene>
    <name evidence="1" type="ORF">ACFL6M_07415</name>
</gene>
<reference evidence="1 2" key="1">
    <citation type="submission" date="2024-09" db="EMBL/GenBank/DDBJ databases">
        <authorList>
            <person name="D'Angelo T."/>
        </authorList>
    </citation>
    <scope>NUCLEOTIDE SEQUENCE [LARGE SCALE GENOMIC DNA]</scope>
    <source>
        <strain evidence="1">SAG AM-320-E07</strain>
    </source>
</reference>
<proteinExistence type="predicted"/>
<sequence>ALEATRLGSYTEKSQRYILLDRDYVIPEEIGNTALEADFRGLLARQQDGYRDAYETLANHYRETQPEAWGSTAERRLLEGAAKEDARYFLGLATTGQVGVTLNARSLEGTIRRMAAHALDEVRRLGDALHRVVADIAPSLVRYTEATAYRRKTPESLRAHAGDLLRAPCSSRSGEAGEMVRLIDASAAGEELLLTALIHGHGDCCWNEARQAAERLSSEERRDLVVESLRQIDAHESPLRQFELPEFTFELVLSASCFAQLKRHRIASLICQPYNPRLGCTIPPSFSEAGLTTCFKEIRDASTHLYEKLFEIVPAAATYALTNAHRRRVIFKVNARELYHLSRLRLDAHAQWDIRLLAKDMIRLAQEHMPLVMMLAAGKDRFEDTRAEQLGS</sequence>
<dbReference type="InterPro" id="IPR003669">
    <property type="entry name" value="Thymidylate_synthase_ThyX"/>
</dbReference>
<dbReference type="SUPFAM" id="SSF69796">
    <property type="entry name" value="Thymidylate synthase-complementing protein Thy1"/>
    <property type="match status" value="2"/>
</dbReference>
<dbReference type="Proteomes" id="UP001593833">
    <property type="component" value="Unassembled WGS sequence"/>
</dbReference>
<dbReference type="EC" id="2.1.1.148" evidence="1"/>
<name>A0ABV6YM43_UNCEI</name>
<dbReference type="PROSITE" id="PS51331">
    <property type="entry name" value="THYX"/>
    <property type="match status" value="2"/>
</dbReference>
<protein>
    <submittedName>
        <fullName evidence="1">FAD-dependent thymidylate synthase</fullName>
        <ecNumber evidence="1">2.1.1.148</ecNumber>
    </submittedName>
</protein>
<dbReference type="GO" id="GO:0032259">
    <property type="term" value="P:methylation"/>
    <property type="evidence" value="ECO:0007669"/>
    <property type="project" value="UniProtKB-KW"/>
</dbReference>
<accession>A0ABV6YM43</accession>
<comment type="caution">
    <text evidence="1">The sequence shown here is derived from an EMBL/GenBank/DDBJ whole genome shotgun (WGS) entry which is preliminary data.</text>
</comment>
<dbReference type="PANTHER" id="PTHR34934:SF1">
    <property type="entry name" value="FLAVIN-DEPENDENT THYMIDYLATE SYNTHASE"/>
    <property type="match status" value="1"/>
</dbReference>
<keyword evidence="1" id="KW-0808">Transferase</keyword>
<keyword evidence="2" id="KW-1185">Reference proteome</keyword>
<evidence type="ECO:0000313" key="1">
    <source>
        <dbReference type="EMBL" id="MFC1573410.1"/>
    </source>
</evidence>
<dbReference type="PANTHER" id="PTHR34934">
    <property type="entry name" value="FLAVIN-DEPENDENT THYMIDYLATE SYNTHASE"/>
    <property type="match status" value="1"/>
</dbReference>
<dbReference type="EMBL" id="JBHPKH010000153">
    <property type="protein sequence ID" value="MFC1573410.1"/>
    <property type="molecule type" value="Genomic_DNA"/>
</dbReference>